<dbReference type="InterPro" id="IPR015683">
    <property type="entry name" value="Ionotropic_Glu_rcpt"/>
</dbReference>
<evidence type="ECO:0000256" key="1">
    <source>
        <dbReference type="ARBA" id="ARBA00004141"/>
    </source>
</evidence>
<evidence type="ECO:0000256" key="4">
    <source>
        <dbReference type="ARBA" id="ARBA00022989"/>
    </source>
</evidence>
<evidence type="ECO:0000259" key="14">
    <source>
        <dbReference type="SMART" id="SM00079"/>
    </source>
</evidence>
<dbReference type="AlphaFoldDB" id="A0A089QDH9"/>
<evidence type="ECO:0000256" key="6">
    <source>
        <dbReference type="ARBA" id="ARBA00023136"/>
    </source>
</evidence>
<comment type="subcellular location">
    <subcellularLocation>
        <location evidence="1">Membrane</location>
        <topology evidence="1">Multi-pass membrane protein</topology>
    </subcellularLocation>
</comment>
<keyword evidence="12" id="KW-0732">Signal</keyword>
<keyword evidence="16" id="KW-1185">Reference proteome</keyword>
<keyword evidence="7" id="KW-0675">Receptor</keyword>
<sequence>MPRPFTGRRRAVAPAGVVAFCLCLAAAVPVAADPLRAETRDTARTASEGVSEGPPLALRTNDPETWRVATHPVPPLVMEAEGRLRGFSIDLWNAIARELGVRTAFVRVDDLPALFGAVSDGRADLAIAAVSITAERERRFDFSVTMLETGLRIAVPAAPDATGSATGRALRALLSDATFLQVLLGLAALILAVAALIWWLERRHPGGMAARARPAHGFAHVLWWALSSLAAQAEEMPRSPLARAITVVWLFTCIALVAWFTAGLTSTATVERLRGAINGPQDLPGKRVGTVAHTTSVAYLADHFATPVGFASLEEACAALQAGTVAAVVYDAPALSYYATQPGHAPLRLIGPAFNRQAYGILFAANDPRRKRVNQALLGLREDGRYDEIYSRWFGSESGEAQDR</sequence>
<feature type="transmembrane region" description="Helical" evidence="11">
    <location>
        <begin position="179"/>
        <end position="200"/>
    </location>
</feature>
<keyword evidence="2" id="KW-0813">Transport</keyword>
<proteinExistence type="predicted"/>
<dbReference type="RefSeq" id="WP_043759532.1">
    <property type="nucleotide sequence ID" value="NZ_CP003811.1"/>
</dbReference>
<dbReference type="Pfam" id="PF00497">
    <property type="entry name" value="SBP_bac_3"/>
    <property type="match status" value="1"/>
</dbReference>
<feature type="domain" description="Solute-binding protein family 3/N-terminal" evidence="13">
    <location>
        <begin position="65"/>
        <end position="397"/>
    </location>
</feature>
<evidence type="ECO:0000256" key="8">
    <source>
        <dbReference type="ARBA" id="ARBA00023180"/>
    </source>
</evidence>
<feature type="signal peptide" evidence="12">
    <location>
        <begin position="1"/>
        <end position="31"/>
    </location>
</feature>
<keyword evidence="3 11" id="KW-0812">Transmembrane</keyword>
<dbReference type="Gene3D" id="1.10.287.70">
    <property type="match status" value="1"/>
</dbReference>
<evidence type="ECO:0000313" key="16">
    <source>
        <dbReference type="Proteomes" id="UP000029492"/>
    </source>
</evidence>
<evidence type="ECO:0000256" key="3">
    <source>
        <dbReference type="ARBA" id="ARBA00022692"/>
    </source>
</evidence>
<dbReference type="InterPro" id="IPR001320">
    <property type="entry name" value="Iontro_rcpt_C"/>
</dbReference>
<dbReference type="CDD" id="cd00997">
    <property type="entry name" value="PBP2_GluR0"/>
    <property type="match status" value="1"/>
</dbReference>
<evidence type="ECO:0000256" key="2">
    <source>
        <dbReference type="ARBA" id="ARBA00022448"/>
    </source>
</evidence>
<keyword evidence="8" id="KW-0325">Glycoprotein</keyword>
<evidence type="ECO:0000313" key="15">
    <source>
        <dbReference type="EMBL" id="AIQ92639.1"/>
    </source>
</evidence>
<keyword evidence="5" id="KW-0406">Ion transport</keyword>
<evidence type="ECO:0000256" key="7">
    <source>
        <dbReference type="ARBA" id="ARBA00023170"/>
    </source>
</evidence>
<reference evidence="15 16" key="1">
    <citation type="journal article" date="2014" name="PLoS ONE">
        <title>Genome Information of Methylobacterium oryzae, a Plant-Probiotic Methylotroph in the Phyllosphere.</title>
        <authorList>
            <person name="Kwak M.J."/>
            <person name="Jeong H."/>
            <person name="Madhaiyan M."/>
            <person name="Lee Y."/>
            <person name="Sa T.M."/>
            <person name="Oh T.K."/>
            <person name="Kim J.F."/>
        </authorList>
    </citation>
    <scope>NUCLEOTIDE SEQUENCE [LARGE SCALE GENOMIC DNA]</scope>
    <source>
        <strain evidence="15 16">CBMB20</strain>
    </source>
</reference>
<evidence type="ECO:0000256" key="9">
    <source>
        <dbReference type="ARBA" id="ARBA00023303"/>
    </source>
</evidence>
<feature type="region of interest" description="Disordered" evidence="10">
    <location>
        <begin position="39"/>
        <end position="61"/>
    </location>
</feature>
<evidence type="ECO:0000256" key="5">
    <source>
        <dbReference type="ARBA" id="ARBA00023065"/>
    </source>
</evidence>
<feature type="domain" description="Ionotropic glutamate receptor C-terminal" evidence="14">
    <location>
        <begin position="65"/>
        <end position="396"/>
    </location>
</feature>
<name>A0A089QDH9_9HYPH</name>
<keyword evidence="4 11" id="KW-1133">Transmembrane helix</keyword>
<dbReference type="SUPFAM" id="SSF53850">
    <property type="entry name" value="Periplasmic binding protein-like II"/>
    <property type="match status" value="1"/>
</dbReference>
<evidence type="ECO:0000256" key="12">
    <source>
        <dbReference type="SAM" id="SignalP"/>
    </source>
</evidence>
<dbReference type="STRING" id="693986.MOC_4884"/>
<dbReference type="SMART" id="SM00062">
    <property type="entry name" value="PBPb"/>
    <property type="match status" value="1"/>
</dbReference>
<evidence type="ECO:0000256" key="10">
    <source>
        <dbReference type="SAM" id="MobiDB-lite"/>
    </source>
</evidence>
<keyword evidence="6 11" id="KW-0472">Membrane</keyword>
<dbReference type="Pfam" id="PF00060">
    <property type="entry name" value="Lig_chan"/>
    <property type="match status" value="1"/>
</dbReference>
<dbReference type="eggNOG" id="COG0834">
    <property type="taxonomic scope" value="Bacteria"/>
</dbReference>
<evidence type="ECO:0000259" key="13">
    <source>
        <dbReference type="SMART" id="SM00062"/>
    </source>
</evidence>
<keyword evidence="9" id="KW-0407">Ion channel</keyword>
<dbReference type="SUPFAM" id="SSF81324">
    <property type="entry name" value="Voltage-gated potassium channels"/>
    <property type="match status" value="1"/>
</dbReference>
<accession>A0A089QDH9</accession>
<dbReference type="HOGENOM" id="CLU_019602_21_0_5"/>
<dbReference type="SMART" id="SM00079">
    <property type="entry name" value="PBPe"/>
    <property type="match status" value="1"/>
</dbReference>
<organism evidence="15 16">
    <name type="scientific">Methylobacterium oryzae CBMB20</name>
    <dbReference type="NCBI Taxonomy" id="693986"/>
    <lineage>
        <taxon>Bacteria</taxon>
        <taxon>Pseudomonadati</taxon>
        <taxon>Pseudomonadota</taxon>
        <taxon>Alphaproteobacteria</taxon>
        <taxon>Hyphomicrobiales</taxon>
        <taxon>Methylobacteriaceae</taxon>
        <taxon>Methylobacterium</taxon>
    </lineage>
</organism>
<evidence type="ECO:0000256" key="11">
    <source>
        <dbReference type="SAM" id="Phobius"/>
    </source>
</evidence>
<dbReference type="Gene3D" id="3.40.190.10">
    <property type="entry name" value="Periplasmic binding protein-like II"/>
    <property type="match status" value="3"/>
</dbReference>
<feature type="chain" id="PRO_5001849212" evidence="12">
    <location>
        <begin position="32"/>
        <end position="404"/>
    </location>
</feature>
<dbReference type="PANTHER" id="PTHR18966">
    <property type="entry name" value="IONOTROPIC GLUTAMATE RECEPTOR"/>
    <property type="match status" value="1"/>
</dbReference>
<gene>
    <name evidence="15" type="ORF">MOC_4884</name>
</gene>
<dbReference type="GO" id="GO:0016020">
    <property type="term" value="C:membrane"/>
    <property type="evidence" value="ECO:0007669"/>
    <property type="project" value="UniProtKB-SubCell"/>
</dbReference>
<protein>
    <submittedName>
        <fullName evidence="15">Extracellular solute-binding protein</fullName>
    </submittedName>
</protein>
<dbReference type="InterPro" id="IPR001638">
    <property type="entry name" value="Solute-binding_3/MltF_N"/>
</dbReference>
<dbReference type="Proteomes" id="UP000029492">
    <property type="component" value="Chromosome"/>
</dbReference>
<dbReference type="GO" id="GO:0015276">
    <property type="term" value="F:ligand-gated monoatomic ion channel activity"/>
    <property type="evidence" value="ECO:0007669"/>
    <property type="project" value="InterPro"/>
</dbReference>
<dbReference type="KEGG" id="mor:MOC_4884"/>
<dbReference type="EMBL" id="CP003811">
    <property type="protein sequence ID" value="AIQ92639.1"/>
    <property type="molecule type" value="Genomic_DNA"/>
</dbReference>
<feature type="transmembrane region" description="Helical" evidence="11">
    <location>
        <begin position="244"/>
        <end position="264"/>
    </location>
</feature>